<dbReference type="Gene3D" id="3.30.70.270">
    <property type="match status" value="1"/>
</dbReference>
<dbReference type="InterPro" id="IPR001584">
    <property type="entry name" value="Integrase_cat-core"/>
</dbReference>
<dbReference type="SUPFAM" id="SSF56672">
    <property type="entry name" value="DNA/RNA polymerases"/>
    <property type="match status" value="1"/>
</dbReference>
<dbReference type="InterPro" id="IPR000477">
    <property type="entry name" value="RT_dom"/>
</dbReference>
<dbReference type="PANTHER" id="PTHR47331:SF5">
    <property type="entry name" value="RIBONUCLEASE H"/>
    <property type="match status" value="1"/>
</dbReference>
<evidence type="ECO:0000256" key="2">
    <source>
        <dbReference type="ARBA" id="ARBA00012180"/>
    </source>
</evidence>
<feature type="region of interest" description="Disordered" evidence="3">
    <location>
        <begin position="88"/>
        <end position="126"/>
    </location>
</feature>
<feature type="domain" description="Integrase catalytic" evidence="4">
    <location>
        <begin position="1769"/>
        <end position="1955"/>
    </location>
</feature>
<feature type="compositionally biased region" description="Polar residues" evidence="3">
    <location>
        <begin position="349"/>
        <end position="368"/>
    </location>
</feature>
<feature type="compositionally biased region" description="Polar residues" evidence="3">
    <location>
        <begin position="378"/>
        <end position="388"/>
    </location>
</feature>
<accession>A0ABD0R8E2</accession>
<dbReference type="CDD" id="cd01644">
    <property type="entry name" value="RT_pepA17"/>
    <property type="match status" value="1"/>
</dbReference>
<feature type="compositionally biased region" description="Low complexity" evidence="3">
    <location>
        <begin position="92"/>
        <end position="104"/>
    </location>
</feature>
<dbReference type="Gene3D" id="3.30.420.10">
    <property type="entry name" value="Ribonuclease H-like superfamily/Ribonuclease H"/>
    <property type="match status" value="1"/>
</dbReference>
<dbReference type="Pfam" id="PF18701">
    <property type="entry name" value="DUF5641"/>
    <property type="match status" value="1"/>
</dbReference>
<dbReference type="InterPro" id="IPR043128">
    <property type="entry name" value="Rev_trsase/Diguanyl_cyclase"/>
</dbReference>
<dbReference type="SUPFAM" id="SSF53098">
    <property type="entry name" value="Ribonuclease H-like"/>
    <property type="match status" value="1"/>
</dbReference>
<dbReference type="GO" id="GO:0006259">
    <property type="term" value="P:DNA metabolic process"/>
    <property type="evidence" value="ECO:0007669"/>
    <property type="project" value="UniProtKB-ARBA"/>
</dbReference>
<sequence length="2079" mass="234690">STRTIQRFASTKWSFEPDGSTFEDNMQSEQEVTTPVVRPRTQRERHPPAYLSDYDVGYQPSHIPVSSADASSMMPVATIKAAQPDEVPVLCRPPSAHSSASSRHSQSRTKTSRSEGSSRTTASRLTELQAAIVDEKLKSMELEEMQRQMVEESKAEEQCEFLDQQACLALYEREDLLREQQKRSRQLDEEARAAHKTKELITKQLERQRRIKQKEMELEKARLIASLLRESETENAAAVPQTRGELDPGQVQTDILCSQKVEVAHHTPRQFSDNTQHSTSYTYQSNPVTTQPMVAYSVPEHITSLSLPKPLHADSVTVVPSPIYTVALPRVSPQQVKLPTAEVYPPTTVQPSLSFDRQTSSLGQSGANLTFPARPYKSQDSTGTSYAQPPTLLVPAESQPHPPTGQFHQPVRQLQFSSQPLSVPSAPGVQPPGPVNMMDMLIASSYGIPKPALPKFDSGKESDFALLKMALDSLIGGHAHLTEQFKYQVLLDRLKLPSAYKLAQAYMHDPTPYTTALQALQDKYGQPRQLVQSELGAILNSPPVRVGDAEAFDNFALSVHGLVGMLRSLEGENGYELKCGSHVDRLLVKLPASYRDGFVEHCLSRGILITGTDKTYTLLDLSAWLQLKSQAKRISSRAADMFQEQMKPQRKGKRSQSQLSSSVYYNTSSSPDKSPLNFLSHRTFLPKPRDKFKPYCPYCDTREHYLSLCSKFKSLTTTQIAEWLKGKSCYRCGRNHKPEACTLKKPCKICQKQHLTVLHDVNIQEPNKILMVSTPPDTIYLDRPNRPQQVMLKVVKVLLHNAEHSLEAYALLDDGSERTILLFSAARYLQLQKEPETLSLRTVRHEVVHLKGASVSFEISPADNPRQRYQINHAFTADDLGLSEHSYPVKVLMKKYTHLQGLPIPAIDKVRPVLLIGSDFPHLLIPTQPVRLGPSGGPVAICTSLGWTLQGPASLIHLPFDEQQCFLTAVGPAHIDLQRHVEKLWQIDTLPYISEKAATRSKLDQQALELLEQRTVRVNVNGIMRYATPLLRRKDSPHLKAPKSACLSLLRSTERRIVNDNEQVMTYCQEIQKLETAGYVKRLTPEVVDSCTESWYLPHHLVHHNNKARLVFNCSYQYQGQALNDHLLPGPILGPSFLGVLLRFREHTVAISGDIRAMFHQIRLLPEDCSLLRFLWRDMKRDKEPSVFEWQVLPFGTTCSPCCATYALQRHVKDNSEGYEDVQRSVEQAFYVDNCLQSLDSPEKARNLIDRMRSHLSTGGFEIRQWASNVPAVVEHFPVEARAASTELWLAEHSSDPQEPALGLRWNCLTDHLGYQHRHVDYSEPTLRNVYKVLATQYDPLGYLIPFTTKAKILIQDLWKLKLGWDDIIHPESLLVQWQAWEAELANLCTVEIPRAYIPPCADTEGTQRTVHIFCDASERAYGSVAYLHTQDQQSQIHVAFVMARSRVAPRKQISMPRLELCAALTGAQLAKLLSKELSVPSDDIILWTDSTTVLSWLRSDSCRYKVFVGTRIAEIQDMTLGSNWRYVNTTDNPADDLTRGKTLLELRNSPRWSRGPQFLHQHPNTWPSLTELAAPDDHDEFCGNACLAKFQPDISNIKSWNELLKATNQSIHGAAAIMTAADVIAAELHLLRQAQRDSFPEEVDALTKGKSISAQSRLASLSAEYDQTLGLIRVGGRLRRAEGLDPDTIHPIILDPKHQITMLLIKEYDNQLLHPGPERVLGEIRRKYWILRGRESIKKHQYNCEACQKWRASPVIPKMADLPPSRLRLYKPPFWSTGIDCFGPFTIKIGRRTEKRWGIIFKCMTTSCIHLDLLESMDTDAFLLALRRFVSRRGKPFEILADRGTNFRGGATELQEAFASLEAPLKEHLAGQEIAFQFNPPHAPHFGGTWEREVRSVKSALQVVLGNRTVTEAVLRTVLVEVEGILNSKPLGYVSSDVADPDPVTPNLLLMGRRDASLPQAIYSSSDLLGRRQWRHSQILADHFWVNFIRHYLPSLQPRQKWQKDTANLSTGQIVMIIDPQLPRALWPIGRVTKTYAGVDNRIRTAEVQVKGRTYLRPVARLIKLPSWEDEEEKGNGH</sequence>
<dbReference type="InterPro" id="IPR043502">
    <property type="entry name" value="DNA/RNA_pol_sf"/>
</dbReference>
<organism evidence="5 6">
    <name type="scientific">Cirrhinus mrigala</name>
    <name type="common">Mrigala</name>
    <dbReference type="NCBI Taxonomy" id="683832"/>
    <lineage>
        <taxon>Eukaryota</taxon>
        <taxon>Metazoa</taxon>
        <taxon>Chordata</taxon>
        <taxon>Craniata</taxon>
        <taxon>Vertebrata</taxon>
        <taxon>Euteleostomi</taxon>
        <taxon>Actinopterygii</taxon>
        <taxon>Neopterygii</taxon>
        <taxon>Teleostei</taxon>
        <taxon>Ostariophysi</taxon>
        <taxon>Cypriniformes</taxon>
        <taxon>Cyprinidae</taxon>
        <taxon>Labeoninae</taxon>
        <taxon>Labeonini</taxon>
        <taxon>Cirrhinus</taxon>
    </lineage>
</organism>
<gene>
    <name evidence="5" type="ORF">M9458_008370</name>
</gene>
<evidence type="ECO:0000256" key="3">
    <source>
        <dbReference type="SAM" id="MobiDB-lite"/>
    </source>
</evidence>
<dbReference type="EMBL" id="JAMKFB020000004">
    <property type="protein sequence ID" value="KAL0194798.1"/>
    <property type="molecule type" value="Genomic_DNA"/>
</dbReference>
<dbReference type="EC" id="3.1.26.4" evidence="2"/>
<dbReference type="PROSITE" id="PS50994">
    <property type="entry name" value="INTEGRASE"/>
    <property type="match status" value="1"/>
</dbReference>
<dbReference type="Proteomes" id="UP001529510">
    <property type="component" value="Unassembled WGS sequence"/>
</dbReference>
<feature type="compositionally biased region" description="Polar residues" evidence="3">
    <location>
        <begin position="22"/>
        <end position="33"/>
    </location>
</feature>
<dbReference type="Pfam" id="PF00078">
    <property type="entry name" value="RVT_1"/>
    <property type="match status" value="1"/>
</dbReference>
<dbReference type="GO" id="GO:0004523">
    <property type="term" value="F:RNA-DNA hybrid ribonuclease activity"/>
    <property type="evidence" value="ECO:0007669"/>
    <property type="project" value="UniProtKB-EC"/>
</dbReference>
<keyword evidence="6" id="KW-1185">Reference proteome</keyword>
<dbReference type="Gene3D" id="3.10.10.10">
    <property type="entry name" value="HIV Type 1 Reverse Transcriptase, subunit A, domain 1"/>
    <property type="match status" value="1"/>
</dbReference>
<comment type="similarity">
    <text evidence="1">Belongs to the beta type-B retroviral polymerase family. HERV class-II K(HML-2) pol subfamily.</text>
</comment>
<feature type="region of interest" description="Disordered" evidence="3">
    <location>
        <begin position="15"/>
        <end position="55"/>
    </location>
</feature>
<comment type="caution">
    <text evidence="5">The sequence shown here is derived from an EMBL/GenBank/DDBJ whole genome shotgun (WGS) entry which is preliminary data.</text>
</comment>
<feature type="compositionally biased region" description="Polar residues" evidence="3">
    <location>
        <begin position="114"/>
        <end position="126"/>
    </location>
</feature>
<proteinExistence type="inferred from homology"/>
<name>A0ABD0R8E2_CIRMR</name>
<dbReference type="InterPro" id="IPR012337">
    <property type="entry name" value="RNaseH-like_sf"/>
</dbReference>
<evidence type="ECO:0000256" key="1">
    <source>
        <dbReference type="ARBA" id="ARBA00010879"/>
    </source>
</evidence>
<dbReference type="Pfam" id="PF17921">
    <property type="entry name" value="Integrase_H2C2"/>
    <property type="match status" value="1"/>
</dbReference>
<evidence type="ECO:0000259" key="4">
    <source>
        <dbReference type="PROSITE" id="PS50994"/>
    </source>
</evidence>
<evidence type="ECO:0000313" key="5">
    <source>
        <dbReference type="EMBL" id="KAL0194798.1"/>
    </source>
</evidence>
<dbReference type="Pfam" id="PF05380">
    <property type="entry name" value="Peptidase_A17"/>
    <property type="match status" value="1"/>
</dbReference>
<dbReference type="InterPro" id="IPR008042">
    <property type="entry name" value="Retrotrans_Pao"/>
</dbReference>
<reference evidence="5 6" key="1">
    <citation type="submission" date="2024-05" db="EMBL/GenBank/DDBJ databases">
        <title>Genome sequencing and assembly of Indian major carp, Cirrhinus mrigala (Hamilton, 1822).</title>
        <authorList>
            <person name="Mohindra V."/>
            <person name="Chowdhury L.M."/>
            <person name="Lal K."/>
            <person name="Jena J.K."/>
        </authorList>
    </citation>
    <scope>NUCLEOTIDE SEQUENCE [LARGE SCALE GENOMIC DNA]</scope>
    <source>
        <strain evidence="5">CM1030</strain>
        <tissue evidence="5">Blood</tissue>
    </source>
</reference>
<feature type="non-terminal residue" evidence="5">
    <location>
        <position position="1"/>
    </location>
</feature>
<feature type="region of interest" description="Disordered" evidence="3">
    <location>
        <begin position="349"/>
        <end position="409"/>
    </location>
</feature>
<protein>
    <recommendedName>
        <fullName evidence="2">ribonuclease H</fullName>
        <ecNumber evidence="2">3.1.26.4</ecNumber>
    </recommendedName>
</protein>
<evidence type="ECO:0000313" key="6">
    <source>
        <dbReference type="Proteomes" id="UP001529510"/>
    </source>
</evidence>
<dbReference type="InterPro" id="IPR036397">
    <property type="entry name" value="RNaseH_sf"/>
</dbReference>
<dbReference type="InterPro" id="IPR041588">
    <property type="entry name" value="Integrase_H2C2"/>
</dbReference>
<dbReference type="PANTHER" id="PTHR47331">
    <property type="entry name" value="PHD-TYPE DOMAIN-CONTAINING PROTEIN"/>
    <property type="match status" value="1"/>
</dbReference>
<dbReference type="InterPro" id="IPR040676">
    <property type="entry name" value="DUF5641"/>
</dbReference>